<feature type="domain" description="ABC-type glycine betaine transport system substrate-binding" evidence="6">
    <location>
        <begin position="51"/>
        <end position="301"/>
    </location>
</feature>
<keyword evidence="5" id="KW-0732">Signal</keyword>
<comment type="subcellular location">
    <subcellularLocation>
        <location evidence="1">Cell membrane</location>
    </subcellularLocation>
</comment>
<comment type="caution">
    <text evidence="7">The sequence shown here is derived from an EMBL/GenBank/DDBJ whole genome shotgun (WGS) entry which is preliminary data.</text>
</comment>
<name>A0ABW2Q7G7_9MICO</name>
<feature type="chain" id="PRO_5045182096" evidence="5">
    <location>
        <begin position="26"/>
        <end position="311"/>
    </location>
</feature>
<dbReference type="Gene3D" id="3.40.190.100">
    <property type="entry name" value="Glycine betaine-binding periplasmic protein, domain 2"/>
    <property type="match status" value="1"/>
</dbReference>
<dbReference type="CDD" id="cd13639">
    <property type="entry name" value="PBP2_OpuAC_like"/>
    <property type="match status" value="1"/>
</dbReference>
<dbReference type="InterPro" id="IPR007210">
    <property type="entry name" value="ABC_Gly_betaine_transp_sub-bd"/>
</dbReference>
<proteinExistence type="predicted"/>
<keyword evidence="4" id="KW-0472">Membrane</keyword>
<evidence type="ECO:0000256" key="1">
    <source>
        <dbReference type="ARBA" id="ARBA00004236"/>
    </source>
</evidence>
<evidence type="ECO:0000313" key="8">
    <source>
        <dbReference type="Proteomes" id="UP001596455"/>
    </source>
</evidence>
<dbReference type="SUPFAM" id="SSF53850">
    <property type="entry name" value="Periplasmic binding protein-like II"/>
    <property type="match status" value="1"/>
</dbReference>
<dbReference type="Pfam" id="PF04069">
    <property type="entry name" value="OpuAC"/>
    <property type="match status" value="1"/>
</dbReference>
<dbReference type="PANTHER" id="PTHR47737:SF1">
    <property type="entry name" value="GLYCINE BETAINE_PROLINE BETAINE TRANSPORT SYSTEM PERMEASE PROTEIN PROW"/>
    <property type="match status" value="1"/>
</dbReference>
<evidence type="ECO:0000259" key="6">
    <source>
        <dbReference type="Pfam" id="PF04069"/>
    </source>
</evidence>
<sequence length="311" mass="32828">MRTHSTKRRRAAAMVAATAAGVSLAACGNGGGEGGGGGGGGDGGDGDGDQTITLGYIPSWTDGLSTAYLLDHFLTEAGYTVEHQEINEPGVLYTGLAEGDVDIYPSAWPEVTHASYMEQYGDDIEDLGTYYDGAVLTMAVPEYTEVDSIAELADNVDMFEGRIVGIEPGAGLTGVVEDSAIPTYGLDEAGFTLETSSTTAMLTELETAIDNEEDIVVTLWRPFWANAEYPVRDLEDPEGAMGEPEGLHFLAPTGFSEEFPEVAEWVGGLTLDDTQYGALEELVAVEHEGDPAAGVQAFLEENPDVVPALEN</sequence>
<protein>
    <submittedName>
        <fullName evidence="7">Glycine betaine ABC transporter substrate-binding protein</fullName>
    </submittedName>
</protein>
<organism evidence="7 8">
    <name type="scientific">Georgenia alba</name>
    <dbReference type="NCBI Taxonomy" id="2233858"/>
    <lineage>
        <taxon>Bacteria</taxon>
        <taxon>Bacillati</taxon>
        <taxon>Actinomycetota</taxon>
        <taxon>Actinomycetes</taxon>
        <taxon>Micrococcales</taxon>
        <taxon>Bogoriellaceae</taxon>
        <taxon>Georgenia</taxon>
    </lineage>
</organism>
<gene>
    <name evidence="7" type="ORF">ACFQQL_08130</name>
</gene>
<evidence type="ECO:0000313" key="7">
    <source>
        <dbReference type="EMBL" id="MFC7405076.1"/>
    </source>
</evidence>
<evidence type="ECO:0000256" key="2">
    <source>
        <dbReference type="ARBA" id="ARBA00022448"/>
    </source>
</evidence>
<reference evidence="8" key="1">
    <citation type="journal article" date="2019" name="Int. J. Syst. Evol. Microbiol.">
        <title>The Global Catalogue of Microorganisms (GCM) 10K type strain sequencing project: providing services to taxonomists for standard genome sequencing and annotation.</title>
        <authorList>
            <consortium name="The Broad Institute Genomics Platform"/>
            <consortium name="The Broad Institute Genome Sequencing Center for Infectious Disease"/>
            <person name="Wu L."/>
            <person name="Ma J."/>
        </authorList>
    </citation>
    <scope>NUCLEOTIDE SEQUENCE [LARGE SCALE GENOMIC DNA]</scope>
    <source>
        <strain evidence="8">JCM 1490</strain>
    </source>
</reference>
<feature type="signal peptide" evidence="5">
    <location>
        <begin position="1"/>
        <end position="25"/>
    </location>
</feature>
<evidence type="ECO:0000256" key="3">
    <source>
        <dbReference type="ARBA" id="ARBA00022475"/>
    </source>
</evidence>
<dbReference type="Gene3D" id="3.10.105.10">
    <property type="entry name" value="Dipeptide-binding Protein, Domain 3"/>
    <property type="match status" value="2"/>
</dbReference>
<evidence type="ECO:0000256" key="4">
    <source>
        <dbReference type="ARBA" id="ARBA00023136"/>
    </source>
</evidence>
<keyword evidence="8" id="KW-1185">Reference proteome</keyword>
<keyword evidence="3" id="KW-1003">Cell membrane</keyword>
<dbReference type="RefSeq" id="WP_382393077.1">
    <property type="nucleotide sequence ID" value="NZ_JBHTCQ010000001.1"/>
</dbReference>
<keyword evidence="2" id="KW-0813">Transport</keyword>
<evidence type="ECO:0000256" key="5">
    <source>
        <dbReference type="SAM" id="SignalP"/>
    </source>
</evidence>
<accession>A0ABW2Q7G7</accession>
<dbReference type="EMBL" id="JBHTCQ010000001">
    <property type="protein sequence ID" value="MFC7405076.1"/>
    <property type="molecule type" value="Genomic_DNA"/>
</dbReference>
<dbReference type="PROSITE" id="PS51257">
    <property type="entry name" value="PROKAR_LIPOPROTEIN"/>
    <property type="match status" value="1"/>
</dbReference>
<dbReference type="PANTHER" id="PTHR47737">
    <property type="entry name" value="GLYCINE BETAINE/PROLINE BETAINE TRANSPORT SYSTEM PERMEASE PROTEIN PROW"/>
    <property type="match status" value="1"/>
</dbReference>
<dbReference type="Proteomes" id="UP001596455">
    <property type="component" value="Unassembled WGS sequence"/>
</dbReference>